<evidence type="ECO:0000313" key="4">
    <source>
        <dbReference type="Proteomes" id="UP000675554"/>
    </source>
</evidence>
<feature type="region of interest" description="Disordered" evidence="1">
    <location>
        <begin position="1"/>
        <end position="28"/>
    </location>
</feature>
<dbReference type="PROSITE" id="PS00716">
    <property type="entry name" value="SIGMA70_2"/>
    <property type="match status" value="1"/>
</dbReference>
<dbReference type="InterPro" id="IPR001387">
    <property type="entry name" value="Cro/C1-type_HTH"/>
</dbReference>
<dbReference type="EMBL" id="JAGSMN010001078">
    <property type="protein sequence ID" value="MBR7677809.1"/>
    <property type="molecule type" value="Genomic_DNA"/>
</dbReference>
<dbReference type="PROSITE" id="PS50943">
    <property type="entry name" value="HTH_CROC1"/>
    <property type="match status" value="1"/>
</dbReference>
<feature type="compositionally biased region" description="Basic and acidic residues" evidence="1">
    <location>
        <begin position="1"/>
        <end position="18"/>
    </location>
</feature>
<evidence type="ECO:0000259" key="2">
    <source>
        <dbReference type="PROSITE" id="PS50943"/>
    </source>
</evidence>
<dbReference type="CDD" id="cd00093">
    <property type="entry name" value="HTH_XRE"/>
    <property type="match status" value="1"/>
</dbReference>
<sequence>MSEHSSWDEVKGRMRERSAPVSETEWESRKQAARLATEAYVLGHHLRELREEQGLTQAQVAASLGISQARVSQVERGEIHQLETMCTYAAALGAKVTLALEYEGRVIGAAS</sequence>
<reference evidence="3" key="1">
    <citation type="submission" date="2021-04" db="EMBL/GenBank/DDBJ databases">
        <title>Sequencing of actinobacteria type strains.</title>
        <authorList>
            <person name="Nguyen G.-S."/>
            <person name="Wentzel A."/>
        </authorList>
    </citation>
    <scope>NUCLEOTIDE SEQUENCE</scope>
    <source>
        <strain evidence="3">DSM 42095</strain>
    </source>
</reference>
<dbReference type="GO" id="GO:0003677">
    <property type="term" value="F:DNA binding"/>
    <property type="evidence" value="ECO:0007669"/>
    <property type="project" value="InterPro"/>
</dbReference>
<keyword evidence="4" id="KW-1185">Reference proteome</keyword>
<comment type="caution">
    <text evidence="3">The sequence shown here is derived from an EMBL/GenBank/DDBJ whole genome shotgun (WGS) entry which is preliminary data.</text>
</comment>
<dbReference type="AlphaFoldDB" id="A0A8T4J0A0"/>
<dbReference type="SMART" id="SM00530">
    <property type="entry name" value="HTH_XRE"/>
    <property type="match status" value="1"/>
</dbReference>
<dbReference type="InterPro" id="IPR000943">
    <property type="entry name" value="RNA_pol_sigma70"/>
</dbReference>
<dbReference type="GO" id="GO:0003700">
    <property type="term" value="F:DNA-binding transcription factor activity"/>
    <property type="evidence" value="ECO:0007669"/>
    <property type="project" value="InterPro"/>
</dbReference>
<evidence type="ECO:0000256" key="1">
    <source>
        <dbReference type="SAM" id="MobiDB-lite"/>
    </source>
</evidence>
<evidence type="ECO:0000313" key="3">
    <source>
        <dbReference type="EMBL" id="MBR7677809.1"/>
    </source>
</evidence>
<dbReference type="Pfam" id="PF13560">
    <property type="entry name" value="HTH_31"/>
    <property type="match status" value="1"/>
</dbReference>
<dbReference type="SUPFAM" id="SSF47413">
    <property type="entry name" value="lambda repressor-like DNA-binding domains"/>
    <property type="match status" value="1"/>
</dbReference>
<dbReference type="Proteomes" id="UP000675554">
    <property type="component" value="Unassembled WGS sequence"/>
</dbReference>
<dbReference type="InterPro" id="IPR010982">
    <property type="entry name" value="Lambda_DNA-bd_dom_sf"/>
</dbReference>
<accession>A0A8T4J0A0</accession>
<gene>
    <name evidence="3" type="ORF">KDA82_33460</name>
</gene>
<dbReference type="Gene3D" id="1.10.260.40">
    <property type="entry name" value="lambda repressor-like DNA-binding domains"/>
    <property type="match status" value="1"/>
</dbReference>
<proteinExistence type="predicted"/>
<feature type="domain" description="HTH cro/C1-type" evidence="2">
    <location>
        <begin position="46"/>
        <end position="99"/>
    </location>
</feature>
<dbReference type="GO" id="GO:0006352">
    <property type="term" value="P:DNA-templated transcription initiation"/>
    <property type="evidence" value="ECO:0007669"/>
    <property type="project" value="InterPro"/>
</dbReference>
<protein>
    <submittedName>
        <fullName evidence="3">Helix-turn-helix transcriptional regulator</fullName>
    </submittedName>
</protein>
<name>A0A8T4J0A0_9ACTN</name>
<organism evidence="3 4">
    <name type="scientific">Streptomyces daliensis</name>
    <dbReference type="NCBI Taxonomy" id="299421"/>
    <lineage>
        <taxon>Bacteria</taxon>
        <taxon>Bacillati</taxon>
        <taxon>Actinomycetota</taxon>
        <taxon>Actinomycetes</taxon>
        <taxon>Kitasatosporales</taxon>
        <taxon>Streptomycetaceae</taxon>
        <taxon>Streptomyces</taxon>
    </lineage>
</organism>